<evidence type="ECO:0000256" key="6">
    <source>
        <dbReference type="PIRSR" id="PIRSR005763-1"/>
    </source>
</evidence>
<dbReference type="PIRSF" id="PIRSF005763">
    <property type="entry name" value="Txn_reg_ModE"/>
    <property type="match status" value="1"/>
</dbReference>
<dbReference type="GO" id="GO:0030151">
    <property type="term" value="F:molybdenum ion binding"/>
    <property type="evidence" value="ECO:0007669"/>
    <property type="project" value="UniProtKB-UniRule"/>
</dbReference>
<gene>
    <name evidence="8" type="ORF">H8F01_03170</name>
</gene>
<feature type="domain" description="Mop" evidence="7">
    <location>
        <begin position="124"/>
        <end position="190"/>
    </location>
</feature>
<sequence>MLNLKGSLGLEASGRSFAGRDRIALLASIGELGSIAAAARAVGLSYKGAWEAVDAMNNLADEPLVIRTVGGRSGGGATLTDRARRLIEVFGHMETLHQRFVEQLGAFAENPHSDIDLVRRFLMKTSARNQLAGVVASVEAGAVNDVVQLELQGGQRLVATITRESTRSLGLAPGKSAFALIKASSVIIAIPDGPMQLSARNQLKGVVSTIQKGSVNAEVGIQLAGGSVMVSVITLGSLEALGLREGLDVVAIVKASSIILGTLD</sequence>
<dbReference type="InterPro" id="IPR005116">
    <property type="entry name" value="Transp-assoc_OB_typ1"/>
</dbReference>
<dbReference type="PANTHER" id="PTHR30432:SF1">
    <property type="entry name" value="DNA-BINDING TRANSCRIPTIONAL DUAL REGULATOR MODE"/>
    <property type="match status" value="1"/>
</dbReference>
<keyword evidence="4" id="KW-0677">Repeat</keyword>
<dbReference type="AlphaFoldDB" id="A0A7G8Q5X3"/>
<dbReference type="RefSeq" id="WP_187057638.1">
    <property type="nucleotide sequence ID" value="NZ_CP060412.1"/>
</dbReference>
<feature type="domain" description="Mop" evidence="7">
    <location>
        <begin position="196"/>
        <end position="262"/>
    </location>
</feature>
<comment type="similarity">
    <text evidence="1 5">Belongs to the ModE family.</text>
</comment>
<dbReference type="InterPro" id="IPR016462">
    <property type="entry name" value="ModE"/>
</dbReference>
<dbReference type="Pfam" id="PF03459">
    <property type="entry name" value="TOBE"/>
    <property type="match status" value="2"/>
</dbReference>
<dbReference type="InterPro" id="IPR051815">
    <property type="entry name" value="Molybdate_resp_trans_reg"/>
</dbReference>
<dbReference type="InterPro" id="IPR004606">
    <property type="entry name" value="Mop_domain"/>
</dbReference>
<organism evidence="8 9">
    <name type="scientific">Dyella telluris</name>
    <dbReference type="NCBI Taxonomy" id="2763498"/>
    <lineage>
        <taxon>Bacteria</taxon>
        <taxon>Pseudomonadati</taxon>
        <taxon>Pseudomonadota</taxon>
        <taxon>Gammaproteobacteria</taxon>
        <taxon>Lysobacterales</taxon>
        <taxon>Rhodanobacteraceae</taxon>
        <taxon>Dyella</taxon>
    </lineage>
</organism>
<reference evidence="8 9" key="1">
    <citation type="submission" date="2020-08" db="EMBL/GenBank/DDBJ databases">
        <title>Dyella sp. G9 isolated from forest soil.</title>
        <authorList>
            <person name="Fu J."/>
            <person name="Qiu L."/>
        </authorList>
    </citation>
    <scope>NUCLEOTIDE SEQUENCE [LARGE SCALE GENOMIC DNA]</scope>
    <source>
        <strain evidence="8 9">G9</strain>
    </source>
</reference>
<dbReference type="SUPFAM" id="SSF50331">
    <property type="entry name" value="MOP-like"/>
    <property type="match status" value="2"/>
</dbReference>
<dbReference type="PANTHER" id="PTHR30432">
    <property type="entry name" value="TRANSCRIPTIONAL REGULATOR MODE"/>
    <property type="match status" value="1"/>
</dbReference>
<dbReference type="KEGG" id="dtl:H8F01_03170"/>
<dbReference type="Pfam" id="PF00126">
    <property type="entry name" value="HTH_1"/>
    <property type="match status" value="1"/>
</dbReference>
<evidence type="ECO:0000256" key="4">
    <source>
        <dbReference type="ARBA" id="ARBA00022737"/>
    </source>
</evidence>
<evidence type="ECO:0000313" key="8">
    <source>
        <dbReference type="EMBL" id="QNK02181.1"/>
    </source>
</evidence>
<dbReference type="InterPro" id="IPR036388">
    <property type="entry name" value="WH-like_DNA-bd_sf"/>
</dbReference>
<protein>
    <submittedName>
        <fullName evidence="8">TOBE domain-containing protein</fullName>
    </submittedName>
</protein>
<accession>A0A7G8Q5X3</accession>
<dbReference type="PROSITE" id="PS51866">
    <property type="entry name" value="MOP"/>
    <property type="match status" value="2"/>
</dbReference>
<dbReference type="InterPro" id="IPR036390">
    <property type="entry name" value="WH_DNA-bd_sf"/>
</dbReference>
<evidence type="ECO:0000256" key="1">
    <source>
        <dbReference type="ARBA" id="ARBA00008110"/>
    </source>
</evidence>
<proteinExistence type="inferred from homology"/>
<evidence type="ECO:0000256" key="5">
    <source>
        <dbReference type="PIRNR" id="PIRNR005763"/>
    </source>
</evidence>
<evidence type="ECO:0000313" key="9">
    <source>
        <dbReference type="Proteomes" id="UP000515873"/>
    </source>
</evidence>
<evidence type="ECO:0000256" key="2">
    <source>
        <dbReference type="ARBA" id="ARBA00022448"/>
    </source>
</evidence>
<name>A0A7G8Q5X3_9GAMM</name>
<dbReference type="InterPro" id="IPR000847">
    <property type="entry name" value="LysR_HTH_N"/>
</dbReference>
<keyword evidence="9" id="KW-1185">Reference proteome</keyword>
<dbReference type="InterPro" id="IPR008995">
    <property type="entry name" value="Mo/tungstate-bd_C_term_dom"/>
</dbReference>
<feature type="region of interest" description="Required for dimer formation and molybdate binding" evidence="6">
    <location>
        <begin position="125"/>
        <end position="133"/>
    </location>
</feature>
<keyword evidence="2 5" id="KW-0813">Transport</keyword>
<dbReference type="NCBIfam" id="TIGR00638">
    <property type="entry name" value="Mop"/>
    <property type="match status" value="2"/>
</dbReference>
<dbReference type="Gene3D" id="1.10.10.10">
    <property type="entry name" value="Winged helix-like DNA-binding domain superfamily/Winged helix DNA-binding domain"/>
    <property type="match status" value="1"/>
</dbReference>
<dbReference type="Gene3D" id="2.40.50.100">
    <property type="match status" value="2"/>
</dbReference>
<dbReference type="Proteomes" id="UP000515873">
    <property type="component" value="Chromosome"/>
</dbReference>
<evidence type="ECO:0000259" key="7">
    <source>
        <dbReference type="PROSITE" id="PS51866"/>
    </source>
</evidence>
<keyword evidence="3 5" id="KW-0500">Molybdenum</keyword>
<dbReference type="SUPFAM" id="SSF46785">
    <property type="entry name" value="Winged helix' DNA-binding domain"/>
    <property type="match status" value="1"/>
</dbReference>
<dbReference type="GO" id="GO:0003700">
    <property type="term" value="F:DNA-binding transcription factor activity"/>
    <property type="evidence" value="ECO:0007669"/>
    <property type="project" value="InterPro"/>
</dbReference>
<dbReference type="EMBL" id="CP060412">
    <property type="protein sequence ID" value="QNK02181.1"/>
    <property type="molecule type" value="Genomic_DNA"/>
</dbReference>
<dbReference type="GO" id="GO:0015689">
    <property type="term" value="P:molybdate ion transport"/>
    <property type="evidence" value="ECO:0007669"/>
    <property type="project" value="UniProtKB-UniRule"/>
</dbReference>
<evidence type="ECO:0000256" key="3">
    <source>
        <dbReference type="ARBA" id="ARBA00022505"/>
    </source>
</evidence>